<organism evidence="1">
    <name type="scientific">marine sediment metagenome</name>
    <dbReference type="NCBI Taxonomy" id="412755"/>
    <lineage>
        <taxon>unclassified sequences</taxon>
        <taxon>metagenomes</taxon>
        <taxon>ecological metagenomes</taxon>
    </lineage>
</organism>
<dbReference type="Gene3D" id="3.40.50.1000">
    <property type="entry name" value="HAD superfamily/HAD-like"/>
    <property type="match status" value="1"/>
</dbReference>
<protein>
    <recommendedName>
        <fullName evidence="2">HAD family phosphatase</fullName>
    </recommendedName>
</protein>
<accession>X0WWS5</accession>
<dbReference type="InterPro" id="IPR023198">
    <property type="entry name" value="PGP-like_dom2"/>
</dbReference>
<sequence length="103" mass="12035">MTIQAVLFDYGGVIGRLDRDEMARLEDKYGLPPGGFWHALFEIPEWHEVEVGRSSEREWLRGALDKLYELAGRPIPGIRQDWHHIWKGIDEEVVSLARKLRPR</sequence>
<gene>
    <name evidence="1" type="ORF">S01H1_70641</name>
</gene>
<proteinExistence type="predicted"/>
<feature type="non-terminal residue" evidence="1">
    <location>
        <position position="103"/>
    </location>
</feature>
<name>X0WWS5_9ZZZZ</name>
<dbReference type="InterPro" id="IPR036412">
    <property type="entry name" value="HAD-like_sf"/>
</dbReference>
<comment type="caution">
    <text evidence="1">The sequence shown here is derived from an EMBL/GenBank/DDBJ whole genome shotgun (WGS) entry which is preliminary data.</text>
</comment>
<reference evidence="1" key="1">
    <citation type="journal article" date="2014" name="Front. Microbiol.">
        <title>High frequency of phylogenetically diverse reductive dehalogenase-homologous genes in deep subseafloor sedimentary metagenomes.</title>
        <authorList>
            <person name="Kawai M."/>
            <person name="Futagami T."/>
            <person name="Toyoda A."/>
            <person name="Takaki Y."/>
            <person name="Nishi S."/>
            <person name="Hori S."/>
            <person name="Arai W."/>
            <person name="Tsubouchi T."/>
            <person name="Morono Y."/>
            <person name="Uchiyama I."/>
            <person name="Ito T."/>
            <person name="Fujiyama A."/>
            <person name="Inagaki F."/>
            <person name="Takami H."/>
        </authorList>
    </citation>
    <scope>NUCLEOTIDE SEQUENCE</scope>
    <source>
        <strain evidence="1">Expedition CK06-06</strain>
    </source>
</reference>
<dbReference type="AlphaFoldDB" id="X0WWS5"/>
<dbReference type="InterPro" id="IPR023214">
    <property type="entry name" value="HAD_sf"/>
</dbReference>
<evidence type="ECO:0000313" key="1">
    <source>
        <dbReference type="EMBL" id="GAG35135.1"/>
    </source>
</evidence>
<dbReference type="Gene3D" id="1.10.150.240">
    <property type="entry name" value="Putative phosphatase, domain 2"/>
    <property type="match status" value="1"/>
</dbReference>
<evidence type="ECO:0008006" key="2">
    <source>
        <dbReference type="Google" id="ProtNLM"/>
    </source>
</evidence>
<dbReference type="EMBL" id="BARS01046987">
    <property type="protein sequence ID" value="GAG35135.1"/>
    <property type="molecule type" value="Genomic_DNA"/>
</dbReference>
<dbReference type="SUPFAM" id="SSF56784">
    <property type="entry name" value="HAD-like"/>
    <property type="match status" value="1"/>
</dbReference>